<dbReference type="SMART" id="SM00992">
    <property type="entry name" value="YccV-like"/>
    <property type="match status" value="1"/>
</dbReference>
<dbReference type="PANTHER" id="PTHR48439:SF1">
    <property type="entry name" value="HEMIMETHYLATED DNA-BINDING DOMAIN-CONTAINING PROTEIN"/>
    <property type="match status" value="1"/>
</dbReference>
<dbReference type="Pfam" id="PF08755">
    <property type="entry name" value="YccV-like"/>
    <property type="match status" value="1"/>
</dbReference>
<dbReference type="NCBIfam" id="TIGR02097">
    <property type="entry name" value="yccV"/>
    <property type="match status" value="1"/>
</dbReference>
<organism evidence="4 5">
    <name type="scientific">Henriciella mobilis</name>
    <dbReference type="NCBI Taxonomy" id="2305467"/>
    <lineage>
        <taxon>Bacteria</taxon>
        <taxon>Pseudomonadati</taxon>
        <taxon>Pseudomonadota</taxon>
        <taxon>Alphaproteobacteria</taxon>
        <taxon>Hyphomonadales</taxon>
        <taxon>Hyphomonadaceae</taxon>
        <taxon>Henriciella</taxon>
    </lineage>
</organism>
<dbReference type="InterPro" id="IPR011722">
    <property type="entry name" value="Hemimethylated_DNA-bd_dom"/>
</dbReference>
<accession>A0A399RH55</accession>
<proteinExistence type="predicted"/>
<dbReference type="InterPro" id="IPR036623">
    <property type="entry name" value="Hemimethylated_DNA-bd_sf"/>
</dbReference>
<keyword evidence="4" id="KW-0346">Stress response</keyword>
<reference evidence="4 5" key="1">
    <citation type="submission" date="2018-08" db="EMBL/GenBank/DDBJ databases">
        <title>Henriciella mobilis sp. nov., isolated from seawater.</title>
        <authorList>
            <person name="Cheng H."/>
            <person name="Wu Y.-H."/>
            <person name="Xu X.-W."/>
            <person name="Guo L.-L."/>
        </authorList>
    </citation>
    <scope>NUCLEOTIDE SEQUENCE [LARGE SCALE GENOMIC DNA]</scope>
    <source>
        <strain evidence="4 5">JN25</strain>
    </source>
</reference>
<dbReference type="Gene3D" id="2.30.30.390">
    <property type="entry name" value="Hemimethylated DNA-binding domain"/>
    <property type="match status" value="1"/>
</dbReference>
<evidence type="ECO:0000313" key="5">
    <source>
        <dbReference type="Proteomes" id="UP000266385"/>
    </source>
</evidence>
<name>A0A399RH55_9PROT</name>
<evidence type="ECO:0000259" key="3">
    <source>
        <dbReference type="SMART" id="SM00992"/>
    </source>
</evidence>
<dbReference type="GO" id="GO:0003677">
    <property type="term" value="F:DNA binding"/>
    <property type="evidence" value="ECO:0007669"/>
    <property type="project" value="UniProtKB-UniRule"/>
</dbReference>
<evidence type="ECO:0000256" key="2">
    <source>
        <dbReference type="SAM" id="MobiDB-lite"/>
    </source>
</evidence>
<dbReference type="PANTHER" id="PTHR48439">
    <property type="entry name" value="HEMIMETHYLATED DNA-BINDING DOMAIN-CONTAINING PROTEIN"/>
    <property type="match status" value="1"/>
</dbReference>
<sequence>MSHGQGIGKRIAALFRRNKAGHEESHQPAEPASDEPLRAEAPHEDEDVLHNAIDHRRAKFQIGQVVQHRIFDFRGVIFDVDPVFANTDEWYEAIPEDMRPSKDQPYYHLFAENDKTHYVAYVSEGNLVPDDSDDPVTHPDIPHFFERTPEGYALKTMHSN</sequence>
<dbReference type="OrthoDB" id="9797680at2"/>
<dbReference type="SUPFAM" id="SSF141255">
    <property type="entry name" value="YccV-like"/>
    <property type="match status" value="1"/>
</dbReference>
<dbReference type="EMBL" id="QWFX01000012">
    <property type="protein sequence ID" value="RIJ29327.1"/>
    <property type="molecule type" value="Genomic_DNA"/>
</dbReference>
<dbReference type="Proteomes" id="UP000266385">
    <property type="component" value="Unassembled WGS sequence"/>
</dbReference>
<gene>
    <name evidence="4" type="primary">hspQ</name>
    <name evidence="4" type="ORF">D1223_10305</name>
</gene>
<protein>
    <recommendedName>
        <fullName evidence="1">Heat shock protein HspQ</fullName>
    </recommendedName>
</protein>
<dbReference type="InterPro" id="IPR053189">
    <property type="entry name" value="Clp_protease_adapter_ClpF"/>
</dbReference>
<evidence type="ECO:0000256" key="1">
    <source>
        <dbReference type="NCBIfam" id="TIGR02097"/>
    </source>
</evidence>
<evidence type="ECO:0000313" key="4">
    <source>
        <dbReference type="EMBL" id="RIJ29327.1"/>
    </source>
</evidence>
<feature type="domain" description="Hemimethylated DNA-binding" evidence="3">
    <location>
        <begin position="57"/>
        <end position="155"/>
    </location>
</feature>
<keyword evidence="5" id="KW-1185">Reference proteome</keyword>
<dbReference type="AlphaFoldDB" id="A0A399RH55"/>
<comment type="caution">
    <text evidence="4">The sequence shown here is derived from an EMBL/GenBank/DDBJ whole genome shotgun (WGS) entry which is preliminary data.</text>
</comment>
<feature type="region of interest" description="Disordered" evidence="2">
    <location>
        <begin position="12"/>
        <end position="42"/>
    </location>
</feature>